<protein>
    <submittedName>
        <fullName evidence="1">Uncharacterized protein</fullName>
    </submittedName>
</protein>
<dbReference type="EMBL" id="KQ249726">
    <property type="protein sequence ID" value="KNC71006.1"/>
    <property type="molecule type" value="Genomic_DNA"/>
</dbReference>
<dbReference type="AlphaFoldDB" id="A0A0L0F305"/>
<feature type="non-terminal residue" evidence="1">
    <location>
        <position position="84"/>
    </location>
</feature>
<name>A0A0L0F305_9EUKA</name>
<dbReference type="GeneID" id="25916966"/>
<evidence type="ECO:0000313" key="2">
    <source>
        <dbReference type="Proteomes" id="UP000054560"/>
    </source>
</evidence>
<accession>A0A0L0F305</accession>
<organism evidence="1 2">
    <name type="scientific">Sphaeroforma arctica JP610</name>
    <dbReference type="NCBI Taxonomy" id="667725"/>
    <lineage>
        <taxon>Eukaryota</taxon>
        <taxon>Ichthyosporea</taxon>
        <taxon>Ichthyophonida</taxon>
        <taxon>Sphaeroforma</taxon>
    </lineage>
</organism>
<evidence type="ECO:0000313" key="1">
    <source>
        <dbReference type="EMBL" id="KNC71006.1"/>
    </source>
</evidence>
<gene>
    <name evidence="1" type="ORF">SARC_16462</name>
</gene>
<sequence length="84" mass="8849">CAKPLLQGEFENVSPGDCEVLPKGGNVCRACLCTLCGVYVGKHAYIKRKGARYCRACVCTGCKTGLTEAKLYVGEGQAGLSDDT</sequence>
<feature type="non-terminal residue" evidence="1">
    <location>
        <position position="1"/>
    </location>
</feature>
<dbReference type="RefSeq" id="XP_014144908.1">
    <property type="nucleotide sequence ID" value="XM_014289433.1"/>
</dbReference>
<reference evidence="1 2" key="1">
    <citation type="submission" date="2011-02" db="EMBL/GenBank/DDBJ databases">
        <title>The Genome Sequence of Sphaeroforma arctica JP610.</title>
        <authorList>
            <consortium name="The Broad Institute Genome Sequencing Platform"/>
            <person name="Russ C."/>
            <person name="Cuomo C."/>
            <person name="Young S.K."/>
            <person name="Zeng Q."/>
            <person name="Gargeya S."/>
            <person name="Alvarado L."/>
            <person name="Berlin A."/>
            <person name="Chapman S.B."/>
            <person name="Chen Z."/>
            <person name="Freedman E."/>
            <person name="Gellesch M."/>
            <person name="Goldberg J."/>
            <person name="Griggs A."/>
            <person name="Gujja S."/>
            <person name="Heilman E."/>
            <person name="Heiman D."/>
            <person name="Howarth C."/>
            <person name="Mehta T."/>
            <person name="Neiman D."/>
            <person name="Pearson M."/>
            <person name="Roberts A."/>
            <person name="Saif S."/>
            <person name="Shea T."/>
            <person name="Shenoy N."/>
            <person name="Sisk P."/>
            <person name="Stolte C."/>
            <person name="Sykes S."/>
            <person name="White J."/>
            <person name="Yandava C."/>
            <person name="Burger G."/>
            <person name="Gray M.W."/>
            <person name="Holland P.W.H."/>
            <person name="King N."/>
            <person name="Lang F.B.F."/>
            <person name="Roger A.J."/>
            <person name="Ruiz-Trillo I."/>
            <person name="Haas B."/>
            <person name="Nusbaum C."/>
            <person name="Birren B."/>
        </authorList>
    </citation>
    <scope>NUCLEOTIDE SEQUENCE [LARGE SCALE GENOMIC DNA]</scope>
    <source>
        <strain evidence="1 2">JP610</strain>
    </source>
</reference>
<keyword evidence="2" id="KW-1185">Reference proteome</keyword>
<proteinExistence type="predicted"/>
<dbReference type="Proteomes" id="UP000054560">
    <property type="component" value="Unassembled WGS sequence"/>
</dbReference>